<dbReference type="Gene3D" id="1.10.510.10">
    <property type="entry name" value="Transferase(Phosphotransferase) domain 1"/>
    <property type="match status" value="1"/>
</dbReference>
<keyword evidence="3" id="KW-0547">Nucleotide-binding</keyword>
<dbReference type="PANTHER" id="PTHR24345">
    <property type="entry name" value="SERINE/THREONINE-PROTEIN KINASE PLK"/>
    <property type="match status" value="1"/>
</dbReference>
<dbReference type="InterPro" id="IPR011009">
    <property type="entry name" value="Kinase-like_dom_sf"/>
</dbReference>
<keyword evidence="2" id="KW-0808">Transferase</keyword>
<evidence type="ECO:0000259" key="6">
    <source>
        <dbReference type="PROSITE" id="PS50011"/>
    </source>
</evidence>
<evidence type="ECO:0000256" key="2">
    <source>
        <dbReference type="ARBA" id="ARBA00022679"/>
    </source>
</evidence>
<evidence type="ECO:0000256" key="1">
    <source>
        <dbReference type="ARBA" id="ARBA00022527"/>
    </source>
</evidence>
<dbReference type="InterPro" id="IPR000719">
    <property type="entry name" value="Prot_kinase_dom"/>
</dbReference>
<evidence type="ECO:0000256" key="3">
    <source>
        <dbReference type="ARBA" id="ARBA00022741"/>
    </source>
</evidence>
<accession>A0ABR2GUL9</accession>
<name>A0ABR2GUL9_9EUKA</name>
<comment type="caution">
    <text evidence="7">The sequence shown here is derived from an EMBL/GenBank/DDBJ whole genome shotgun (WGS) entry which is preliminary data.</text>
</comment>
<dbReference type="Pfam" id="PF00069">
    <property type="entry name" value="Pkinase"/>
    <property type="match status" value="1"/>
</dbReference>
<keyword evidence="1" id="KW-0723">Serine/threonine-protein kinase</keyword>
<protein>
    <recommendedName>
        <fullName evidence="6">Protein kinase domain-containing protein</fullName>
    </recommendedName>
</protein>
<gene>
    <name evidence="7" type="ORF">M9Y10_037111</name>
</gene>
<keyword evidence="5" id="KW-0067">ATP-binding</keyword>
<sequence>MLNSIYETKLVDFGLVEIKESMLNGYLFVEDSLTKGVGTFAYMSPEMLNEEEYNNKTDVYSFGVVLYFLFFGSIPKPTLKDKTTGKQIIIPFKPSESVSQFCIDLITSCLSPVPSDRPSFEKILVNIRKNGFELASDVYPSILSQRDKHLEHLNYIK</sequence>
<keyword evidence="8" id="KW-1185">Reference proteome</keyword>
<organism evidence="7 8">
    <name type="scientific">Tritrichomonas musculus</name>
    <dbReference type="NCBI Taxonomy" id="1915356"/>
    <lineage>
        <taxon>Eukaryota</taxon>
        <taxon>Metamonada</taxon>
        <taxon>Parabasalia</taxon>
        <taxon>Tritrichomonadida</taxon>
        <taxon>Tritrichomonadidae</taxon>
        <taxon>Tritrichomonas</taxon>
    </lineage>
</organism>
<dbReference type="SUPFAM" id="SSF56112">
    <property type="entry name" value="Protein kinase-like (PK-like)"/>
    <property type="match status" value="1"/>
</dbReference>
<evidence type="ECO:0000313" key="7">
    <source>
        <dbReference type="EMBL" id="KAK8837062.1"/>
    </source>
</evidence>
<dbReference type="PROSITE" id="PS50011">
    <property type="entry name" value="PROTEIN_KINASE_DOM"/>
    <property type="match status" value="1"/>
</dbReference>
<reference evidence="7 8" key="1">
    <citation type="submission" date="2024-04" db="EMBL/GenBank/DDBJ databases">
        <title>Tritrichomonas musculus Genome.</title>
        <authorList>
            <person name="Alves-Ferreira E."/>
            <person name="Grigg M."/>
            <person name="Lorenzi H."/>
            <person name="Galac M."/>
        </authorList>
    </citation>
    <scope>NUCLEOTIDE SEQUENCE [LARGE SCALE GENOMIC DNA]</scope>
    <source>
        <strain evidence="7 8">EAF2021</strain>
    </source>
</reference>
<dbReference type="PANTHER" id="PTHR24345:SF0">
    <property type="entry name" value="CELL CYCLE SERINE_THREONINE-PROTEIN KINASE CDC5_MSD2"/>
    <property type="match status" value="1"/>
</dbReference>
<proteinExistence type="predicted"/>
<evidence type="ECO:0000256" key="4">
    <source>
        <dbReference type="ARBA" id="ARBA00022777"/>
    </source>
</evidence>
<keyword evidence="4" id="KW-0418">Kinase</keyword>
<dbReference type="EMBL" id="JAPFFF010000062">
    <property type="protein sequence ID" value="KAK8837062.1"/>
    <property type="molecule type" value="Genomic_DNA"/>
</dbReference>
<feature type="domain" description="Protein kinase" evidence="6">
    <location>
        <begin position="1"/>
        <end position="142"/>
    </location>
</feature>
<dbReference type="Proteomes" id="UP001470230">
    <property type="component" value="Unassembled WGS sequence"/>
</dbReference>
<evidence type="ECO:0000313" key="8">
    <source>
        <dbReference type="Proteomes" id="UP001470230"/>
    </source>
</evidence>
<evidence type="ECO:0000256" key="5">
    <source>
        <dbReference type="ARBA" id="ARBA00022840"/>
    </source>
</evidence>